<feature type="transmembrane region" description="Helical" evidence="7">
    <location>
        <begin position="55"/>
        <end position="79"/>
    </location>
</feature>
<dbReference type="GO" id="GO:0005886">
    <property type="term" value="C:plasma membrane"/>
    <property type="evidence" value="ECO:0007669"/>
    <property type="project" value="UniProtKB-SubCell"/>
</dbReference>
<sequence>MSQSIPQHAPNTAKPALSVRGALLWSFAERYASLLITLASTMLLARLLTPAQVGVFSLCAAFTVLASILRDFGISEYLIQEKQLTAEKLRAAFGVALLTAWSIAALILLLRGVLADFYAEPGVAEVLAVLSLNFLILPFASPAYALLNREMAFKKIFVIQTVCSVVHAGTAVSLAWRGYGYMSLAWAPIASIVVQTLMLAWLRPKESLLLPNLKAASAVFQYGLMFVSSRIVESTSRNAHEFIIAKQFGFDAVGLFSRAFGLIELFFTNITSAILRVASPSFATDHRAGIPLAGTFARGTAIFTSIGFTFLGFVALMAADIILVLFGHQWDAAAPITSLLALSLLPAYLIALAPNLMAATGNVKRRLQISLCCAPVHLLGVLGAAFISLHAVALVWAFSNTLMLVLYARQLAIVLQQPARRLFAPSLASVAVALGSLTGQFGTLWLCQQAGLPALLRLILVVMAGALGWLLAVRLCRHPVYDEIDRLWQRVRPRRAKLSPT</sequence>
<feature type="transmembrane region" description="Helical" evidence="7">
    <location>
        <begin position="182"/>
        <end position="202"/>
    </location>
</feature>
<dbReference type="Proteomes" id="UP000186513">
    <property type="component" value="Unassembled WGS sequence"/>
</dbReference>
<dbReference type="STRING" id="1121279.SAMN02745887_01425"/>
<dbReference type="RefSeq" id="WP_072427958.1">
    <property type="nucleotide sequence ID" value="NZ_FPKR01000005.1"/>
</dbReference>
<reference evidence="8 9" key="1">
    <citation type="submission" date="2016-11" db="EMBL/GenBank/DDBJ databases">
        <authorList>
            <person name="Jaros S."/>
            <person name="Januszkiewicz K."/>
            <person name="Wedrychowicz H."/>
        </authorList>
    </citation>
    <scope>NUCLEOTIDE SEQUENCE [LARGE SCALE GENOMIC DNA]</scope>
    <source>
        <strain evidence="8 9">DSM 18899</strain>
    </source>
</reference>
<feature type="transmembrane region" description="Helical" evidence="7">
    <location>
        <begin position="301"/>
        <end position="326"/>
    </location>
</feature>
<feature type="transmembrane region" description="Helical" evidence="7">
    <location>
        <begin position="31"/>
        <end position="49"/>
    </location>
</feature>
<dbReference type="Pfam" id="PF13440">
    <property type="entry name" value="Polysacc_synt_3"/>
    <property type="match status" value="1"/>
</dbReference>
<name>A0A1K2HEE4_9NEIS</name>
<gene>
    <name evidence="8" type="ORF">SAMN02745887_01425</name>
</gene>
<feature type="transmembrane region" description="Helical" evidence="7">
    <location>
        <begin position="393"/>
        <end position="415"/>
    </location>
</feature>
<keyword evidence="4 7" id="KW-0812">Transmembrane</keyword>
<evidence type="ECO:0000256" key="5">
    <source>
        <dbReference type="ARBA" id="ARBA00022989"/>
    </source>
</evidence>
<keyword evidence="6 7" id="KW-0472">Membrane</keyword>
<feature type="transmembrane region" description="Helical" evidence="7">
    <location>
        <begin position="91"/>
        <end position="114"/>
    </location>
</feature>
<dbReference type="InterPro" id="IPR050833">
    <property type="entry name" value="Poly_Biosynth_Transport"/>
</dbReference>
<feature type="transmembrane region" description="Helical" evidence="7">
    <location>
        <begin position="332"/>
        <end position="357"/>
    </location>
</feature>
<dbReference type="PANTHER" id="PTHR30250">
    <property type="entry name" value="PST FAMILY PREDICTED COLANIC ACID TRANSPORTER"/>
    <property type="match status" value="1"/>
</dbReference>
<evidence type="ECO:0000256" key="2">
    <source>
        <dbReference type="ARBA" id="ARBA00007430"/>
    </source>
</evidence>
<feature type="transmembrane region" description="Helical" evidence="7">
    <location>
        <begin position="369"/>
        <end position="387"/>
    </location>
</feature>
<dbReference type="PANTHER" id="PTHR30250:SF10">
    <property type="entry name" value="LIPOPOLYSACCHARIDE BIOSYNTHESIS PROTEIN WZXC"/>
    <property type="match status" value="1"/>
</dbReference>
<keyword evidence="9" id="KW-1185">Reference proteome</keyword>
<evidence type="ECO:0000256" key="3">
    <source>
        <dbReference type="ARBA" id="ARBA00022475"/>
    </source>
</evidence>
<evidence type="ECO:0000313" key="8">
    <source>
        <dbReference type="EMBL" id="SFZ75021.1"/>
    </source>
</evidence>
<organism evidence="8 9">
    <name type="scientific">Chitinimonas taiwanensis DSM 18899</name>
    <dbReference type="NCBI Taxonomy" id="1121279"/>
    <lineage>
        <taxon>Bacteria</taxon>
        <taxon>Pseudomonadati</taxon>
        <taxon>Pseudomonadota</taxon>
        <taxon>Betaproteobacteria</taxon>
        <taxon>Neisseriales</taxon>
        <taxon>Chitinibacteraceae</taxon>
        <taxon>Chitinimonas</taxon>
    </lineage>
</organism>
<keyword evidence="3" id="KW-1003">Cell membrane</keyword>
<evidence type="ECO:0000256" key="7">
    <source>
        <dbReference type="SAM" id="Phobius"/>
    </source>
</evidence>
<feature type="transmembrane region" description="Helical" evidence="7">
    <location>
        <begin position="126"/>
        <end position="147"/>
    </location>
</feature>
<dbReference type="AlphaFoldDB" id="A0A1K2HEE4"/>
<evidence type="ECO:0000256" key="4">
    <source>
        <dbReference type="ARBA" id="ARBA00022692"/>
    </source>
</evidence>
<evidence type="ECO:0000313" key="9">
    <source>
        <dbReference type="Proteomes" id="UP000186513"/>
    </source>
</evidence>
<feature type="transmembrane region" description="Helical" evidence="7">
    <location>
        <begin position="422"/>
        <end position="442"/>
    </location>
</feature>
<comment type="subcellular location">
    <subcellularLocation>
        <location evidence="1">Cell membrane</location>
        <topology evidence="1">Multi-pass membrane protein</topology>
    </subcellularLocation>
</comment>
<feature type="transmembrane region" description="Helical" evidence="7">
    <location>
        <begin position="454"/>
        <end position="476"/>
    </location>
</feature>
<dbReference type="OrthoDB" id="5486360at2"/>
<accession>A0A1K2HEE4</accession>
<comment type="similarity">
    <text evidence="2">Belongs to the polysaccharide synthase family.</text>
</comment>
<dbReference type="EMBL" id="FPKR01000005">
    <property type="protein sequence ID" value="SFZ75021.1"/>
    <property type="molecule type" value="Genomic_DNA"/>
</dbReference>
<proteinExistence type="inferred from homology"/>
<evidence type="ECO:0000256" key="1">
    <source>
        <dbReference type="ARBA" id="ARBA00004651"/>
    </source>
</evidence>
<keyword evidence="5 7" id="KW-1133">Transmembrane helix</keyword>
<evidence type="ECO:0000256" key="6">
    <source>
        <dbReference type="ARBA" id="ARBA00023136"/>
    </source>
</evidence>
<protein>
    <submittedName>
        <fullName evidence="8">Membrane protein involved in the export of O-antigen and teichoic acid</fullName>
    </submittedName>
</protein>